<feature type="domain" description="BTB" evidence="2">
    <location>
        <begin position="28"/>
        <end position="88"/>
    </location>
</feature>
<evidence type="ECO:0000259" key="2">
    <source>
        <dbReference type="PROSITE" id="PS50097"/>
    </source>
</evidence>
<accession>A0ABM7NRV9</accession>
<dbReference type="InterPro" id="IPR015943">
    <property type="entry name" value="WD40/YVTN_repeat-like_dom_sf"/>
</dbReference>
<dbReference type="Gene3D" id="3.30.710.10">
    <property type="entry name" value="Potassium Channel Kv1.1, Chain A"/>
    <property type="match status" value="1"/>
</dbReference>
<dbReference type="SUPFAM" id="SSF50978">
    <property type="entry name" value="WD40 repeat-like"/>
    <property type="match status" value="1"/>
</dbReference>
<dbReference type="SMART" id="SM00320">
    <property type="entry name" value="WD40"/>
    <property type="match status" value="3"/>
</dbReference>
<organism evidence="3 4">
    <name type="scientific">Cotonvirus japonicus</name>
    <dbReference type="NCBI Taxonomy" id="2811091"/>
    <lineage>
        <taxon>Viruses</taxon>
        <taxon>Varidnaviria</taxon>
        <taxon>Bamfordvirae</taxon>
        <taxon>Nucleocytoviricota</taxon>
        <taxon>Megaviricetes</taxon>
        <taxon>Imitervirales</taxon>
        <taxon>Mimiviridae</taxon>
        <taxon>Megamimivirinae</taxon>
        <taxon>Cotonvirus</taxon>
        <taxon>Cotonvirus japonicum</taxon>
    </lineage>
</organism>
<protein>
    <submittedName>
        <fullName evidence="3">BTB/POZ domain-containing protein</fullName>
    </submittedName>
</protein>
<name>A0ABM7NRV9_9VIRU</name>
<dbReference type="InterPro" id="IPR001680">
    <property type="entry name" value="WD40_rpt"/>
</dbReference>
<dbReference type="Pfam" id="PF00651">
    <property type="entry name" value="BTB"/>
    <property type="match status" value="1"/>
</dbReference>
<comment type="similarity">
    <text evidence="1">Belongs to the mimivirus BTB/WD family.</text>
</comment>
<dbReference type="EMBL" id="AP024483">
    <property type="protein sequence ID" value="BCS82836.1"/>
    <property type="molecule type" value="Genomic_DNA"/>
</dbReference>
<evidence type="ECO:0000313" key="3">
    <source>
        <dbReference type="EMBL" id="BCS82836.1"/>
    </source>
</evidence>
<dbReference type="SUPFAM" id="SSF54695">
    <property type="entry name" value="POZ domain"/>
    <property type="match status" value="1"/>
</dbReference>
<reference evidence="3 4" key="1">
    <citation type="submission" date="2021-02" db="EMBL/GenBank/DDBJ databases">
        <title>Cotonvirus japonicus, which uses Golgi apparatus of host cells for its virion factory, phylogenetically links tailed tupanvirus and icosahedral mimivirus.</title>
        <authorList>
            <person name="Takahashi H."/>
            <person name="Fukaya S."/>
            <person name="Song C."/>
            <person name="Murata K."/>
            <person name="Takemura M."/>
        </authorList>
    </citation>
    <scope>NUCLEOTIDE SEQUENCE [LARGE SCALE GENOMIC DNA]</scope>
</reference>
<dbReference type="RefSeq" id="YP_010841444.1">
    <property type="nucleotide sequence ID" value="NC_079139.1"/>
</dbReference>
<dbReference type="PROSITE" id="PS50097">
    <property type="entry name" value="BTB"/>
    <property type="match status" value="1"/>
</dbReference>
<dbReference type="InterPro" id="IPR011333">
    <property type="entry name" value="SKP1/BTB/POZ_sf"/>
</dbReference>
<sequence>MCATNLPKIKYVMNYSKLFKFFAEKQFSDLELILYDDETEIVLNVHKIIICSMSDYFEKLLTFNDSDKKSEKIYVPNVYAMQDIIMSYYGQTTNSGNYLEWRHELETWKCLDFLSVNPKTDRLSNLVVPNYGLNTLINVALISNYSPDILNSVINCIGQQDHDIKIFPKEILKEMLIILKSDCIVSIKTDDNDYSTRPKNYNKTIDIININTGLLVKKIPCELNYVYDISCSQYHNHVAIGLIDYTIKIFDMATNSLICHTEPNKKYECIFDKNNHSNLINNYDGISVVRYSPNGKYLLCAERLSKNKNLFDLCEFKYPDYMECTEKGTLNLEELWSCYIKNVSYSPEGEKFFMCLNEIVGNGFIYSNKNFHNIEYGHIKFSCFTPDGKYLILADMNKIYILDANNYEKLCEYNFSTNAMNCSPCGKYLVLSLERKYPAELIHGYLNKKLKIIEIEIETGKIIKKFKTSCDHIVKINYTTDGSKIIISDRYNNVYVWNILEKEPCEKILISGIPAHKSISKSYIIKYTITKHIYSHLIEEIEEIEKINKHFE</sequence>
<dbReference type="CDD" id="cd18186">
    <property type="entry name" value="BTB_POZ_ZBTB_KLHL-like"/>
    <property type="match status" value="1"/>
</dbReference>
<proteinExistence type="inferred from homology"/>
<dbReference type="GeneID" id="80558041"/>
<dbReference type="Gene3D" id="2.130.10.10">
    <property type="entry name" value="YVTN repeat-like/Quinoprotein amine dehydrogenase"/>
    <property type="match status" value="2"/>
</dbReference>
<evidence type="ECO:0000313" key="4">
    <source>
        <dbReference type="Proteomes" id="UP001321479"/>
    </source>
</evidence>
<evidence type="ECO:0000256" key="1">
    <source>
        <dbReference type="ARBA" id="ARBA00006497"/>
    </source>
</evidence>
<dbReference type="InterPro" id="IPR036322">
    <property type="entry name" value="WD40_repeat_dom_sf"/>
</dbReference>
<dbReference type="Proteomes" id="UP001321479">
    <property type="component" value="Segment"/>
</dbReference>
<dbReference type="InterPro" id="IPR000210">
    <property type="entry name" value="BTB/POZ_dom"/>
</dbReference>
<keyword evidence="4" id="KW-1185">Reference proteome</keyword>